<protein>
    <submittedName>
        <fullName evidence="2">Uncharacterized protein</fullName>
    </submittedName>
</protein>
<evidence type="ECO:0000256" key="1">
    <source>
        <dbReference type="SAM" id="MobiDB-lite"/>
    </source>
</evidence>
<reference evidence="2" key="2">
    <citation type="submission" date="2022-01" db="EMBL/GenBank/DDBJ databases">
        <authorList>
            <person name="Yamashiro T."/>
            <person name="Shiraishi A."/>
            <person name="Satake H."/>
            <person name="Nakayama K."/>
        </authorList>
    </citation>
    <scope>NUCLEOTIDE SEQUENCE</scope>
</reference>
<evidence type="ECO:0000313" key="3">
    <source>
        <dbReference type="Proteomes" id="UP001151760"/>
    </source>
</evidence>
<sequence length="217" mass="25722">MKYSEHKKGKGYKESARRITEMVVWIKKLQENPDINTRNQNASLKNLETQIEKLTKELHSRNIKSKQEKEENTNDQLPTKESNPGHFTLPCTIGIEQLIDEYEIKIREKGQILKEIWAKYKRARCKNKDWWYDYWYEDEEKMELGNKDYNPPKVHTETFEVTKYKFDNGCSLICVSGENNETLSLGRKNGSRFRKIIMEEMEEVHMNDGEDSNDGMT</sequence>
<name>A0ABQ5BF94_9ASTR</name>
<keyword evidence="3" id="KW-1185">Reference proteome</keyword>
<evidence type="ECO:0000313" key="2">
    <source>
        <dbReference type="EMBL" id="GJT13510.1"/>
    </source>
</evidence>
<feature type="region of interest" description="Disordered" evidence="1">
    <location>
        <begin position="58"/>
        <end position="83"/>
    </location>
</feature>
<proteinExistence type="predicted"/>
<organism evidence="2 3">
    <name type="scientific">Tanacetum coccineum</name>
    <dbReference type="NCBI Taxonomy" id="301880"/>
    <lineage>
        <taxon>Eukaryota</taxon>
        <taxon>Viridiplantae</taxon>
        <taxon>Streptophyta</taxon>
        <taxon>Embryophyta</taxon>
        <taxon>Tracheophyta</taxon>
        <taxon>Spermatophyta</taxon>
        <taxon>Magnoliopsida</taxon>
        <taxon>eudicotyledons</taxon>
        <taxon>Gunneridae</taxon>
        <taxon>Pentapetalae</taxon>
        <taxon>asterids</taxon>
        <taxon>campanulids</taxon>
        <taxon>Asterales</taxon>
        <taxon>Asteraceae</taxon>
        <taxon>Asteroideae</taxon>
        <taxon>Anthemideae</taxon>
        <taxon>Anthemidinae</taxon>
        <taxon>Tanacetum</taxon>
    </lineage>
</organism>
<comment type="caution">
    <text evidence="2">The sequence shown here is derived from an EMBL/GenBank/DDBJ whole genome shotgun (WGS) entry which is preliminary data.</text>
</comment>
<accession>A0ABQ5BF94</accession>
<reference evidence="2" key="1">
    <citation type="journal article" date="2022" name="Int. J. Mol. Sci.">
        <title>Draft Genome of Tanacetum Coccineum: Genomic Comparison of Closely Related Tanacetum-Family Plants.</title>
        <authorList>
            <person name="Yamashiro T."/>
            <person name="Shiraishi A."/>
            <person name="Nakayama K."/>
            <person name="Satake H."/>
        </authorList>
    </citation>
    <scope>NUCLEOTIDE SEQUENCE</scope>
</reference>
<dbReference type="Proteomes" id="UP001151760">
    <property type="component" value="Unassembled WGS sequence"/>
</dbReference>
<feature type="compositionally biased region" description="Basic and acidic residues" evidence="1">
    <location>
        <begin position="58"/>
        <end position="72"/>
    </location>
</feature>
<dbReference type="EMBL" id="BQNB010013236">
    <property type="protein sequence ID" value="GJT13510.1"/>
    <property type="molecule type" value="Genomic_DNA"/>
</dbReference>
<gene>
    <name evidence="2" type="ORF">Tco_0860552</name>
</gene>